<dbReference type="InterPro" id="IPR000531">
    <property type="entry name" value="Beta-barrel_TonB"/>
</dbReference>
<keyword evidence="15" id="KW-0675">Receptor</keyword>
<evidence type="ECO:0000256" key="10">
    <source>
        <dbReference type="PROSITE-ProRule" id="PRU01360"/>
    </source>
</evidence>
<dbReference type="GO" id="GO:0009279">
    <property type="term" value="C:cell outer membrane"/>
    <property type="evidence" value="ECO:0007669"/>
    <property type="project" value="UniProtKB-SubCell"/>
</dbReference>
<dbReference type="InterPro" id="IPR012910">
    <property type="entry name" value="Plug_dom"/>
</dbReference>
<evidence type="ECO:0000256" key="6">
    <source>
        <dbReference type="ARBA" id="ARBA00023004"/>
    </source>
</evidence>
<keyword evidence="2 10" id="KW-0813">Transport</keyword>
<dbReference type="AlphaFoldDB" id="A0A7W7NTP1"/>
<evidence type="ECO:0000313" key="16">
    <source>
        <dbReference type="Proteomes" id="UP000575241"/>
    </source>
</evidence>
<sequence>MQSRMVCGTAIAVVMACVSQPAQAQVRQFNLREQAAVKGIPEFSRQAGIQVVAPAGRLAGKTTKAVSGRMSIDAALEQLLRGTGLRVVARSGSTISLGQGPETPPRPQAEPAVAEDEGQEITVTGSRIAQRVRDTATPVAVVTQEDVQLSGTINVEDLFNDMPQFVPSTNGGAYGNVVPGGTADANLRGFGATRNLVLVNGRRFTISGPEQVTDLNTIPTALIKRTEIVTGGSSAVYGSDAITGVINFILRDDFEGIELGSQLNLDSPTATPTYSIDLTLGKNFGGGRGNLTVSGNYLDRGAVTRRQRGDFAPQWLVDGCVTPESYDKRGAGKPITVPSGSTCRAAGGVPGLIASGSGDIPNGRFTGVPLVGSSTSTPGLDAALIAAGLGGLGSRGFTFNDAGTAARPALDPEDNYNLQPDNYLIVPQKRWMVNAFGHYDFSDAATAYGEFHYSQNKVDQQLAPASISGTFLFNTNNLYLTPTMQNVLRQLDLAERTSSATNRPGDGIVALTAARRLVEVGQRVNHSQRDVARGVFGLRGAIGSVSSSFLSDLSYDVYYSYAETRQRDSQDGNISRSRYQAGLLSQNGTAPLINIFGQNMSQAAVDSIVGDATNRSVAKQQVAQATLSGTLFKLPAGPAGFSLGAEWRKSSARYMPDTFLSSGDAVGFPASQPTKGSITAREIFGEVKLPLLHDLPLIQRLAVNGAFRYSDYDLKGVGGVWTYLGGVEWRVDDNIALRGQYQRAVRAPNVGELFGGLRQSSEAAIDPCSSRQPTAQQTAAVRDLCIATGVPASMVFTAPVQPNNTVTATYGGNPNVGEERSNTYTLGAVITPRAIPRLVLSVDYFNITLDGAIAPLGGGLNNTLSLCYNTVQDATSAFCRAISRNPATGEISGQYTAQILQANTGSLKTSGIDFGARYAFDLGFALPGLGDGRSTLELGTNWTWTREFTSVPVAALPAIKNECVGAFGTTCGEPIPAFRGVTRVTWRNGPLDLSVRGRFIDAVTIDTYLLPKRRGSATTPDMANLVNPRIRPQQYFDLSFAYKMDNVRLFGGINNLLDHKPPIVNNPRANTYPTTYDAMGMGFFFGSTIKF</sequence>
<dbReference type="PROSITE" id="PS51257">
    <property type="entry name" value="PROKAR_LIPOPROTEIN"/>
    <property type="match status" value="1"/>
</dbReference>
<dbReference type="Pfam" id="PF07715">
    <property type="entry name" value="Plug"/>
    <property type="match status" value="1"/>
</dbReference>
<dbReference type="SUPFAM" id="SSF56935">
    <property type="entry name" value="Porins"/>
    <property type="match status" value="1"/>
</dbReference>
<comment type="subcellular location">
    <subcellularLocation>
        <location evidence="1 10">Cell outer membrane</location>
        <topology evidence="1 10">Multi-pass membrane protein</topology>
    </subcellularLocation>
</comment>
<evidence type="ECO:0000256" key="3">
    <source>
        <dbReference type="ARBA" id="ARBA00022452"/>
    </source>
</evidence>
<keyword evidence="9 10" id="KW-0998">Cell outer membrane</keyword>
<dbReference type="InterPro" id="IPR039426">
    <property type="entry name" value="TonB-dep_rcpt-like"/>
</dbReference>
<evidence type="ECO:0000256" key="5">
    <source>
        <dbReference type="ARBA" id="ARBA00022692"/>
    </source>
</evidence>
<dbReference type="Pfam" id="PF07660">
    <property type="entry name" value="STN"/>
    <property type="match status" value="1"/>
</dbReference>
<keyword evidence="5 10" id="KW-0812">Transmembrane</keyword>
<feature type="signal peptide" evidence="13">
    <location>
        <begin position="1"/>
        <end position="24"/>
    </location>
</feature>
<evidence type="ECO:0000256" key="4">
    <source>
        <dbReference type="ARBA" id="ARBA00022496"/>
    </source>
</evidence>
<feature type="domain" description="Secretin/TonB short N-terminal" evidence="14">
    <location>
        <begin position="49"/>
        <end position="100"/>
    </location>
</feature>
<keyword evidence="4" id="KW-0406">Ion transport</keyword>
<reference evidence="15 16" key="1">
    <citation type="submission" date="2020-08" db="EMBL/GenBank/DDBJ databases">
        <title>Functional genomics of gut bacteria from endangered species of beetles.</title>
        <authorList>
            <person name="Carlos-Shanley C."/>
        </authorList>
    </citation>
    <scope>NUCLEOTIDE SEQUENCE [LARGE SCALE GENOMIC DNA]</scope>
    <source>
        <strain evidence="15 16">S00224</strain>
    </source>
</reference>
<dbReference type="Proteomes" id="UP000575241">
    <property type="component" value="Unassembled WGS sequence"/>
</dbReference>
<dbReference type="GO" id="GO:0006826">
    <property type="term" value="P:iron ion transport"/>
    <property type="evidence" value="ECO:0007669"/>
    <property type="project" value="UniProtKB-KW"/>
</dbReference>
<evidence type="ECO:0000313" key="15">
    <source>
        <dbReference type="EMBL" id="MBB4839959.1"/>
    </source>
</evidence>
<comment type="caution">
    <text evidence="15">The sequence shown here is derived from an EMBL/GenBank/DDBJ whole genome shotgun (WGS) entry which is preliminary data.</text>
</comment>
<keyword evidence="7 11" id="KW-0798">TonB box</keyword>
<keyword evidence="4" id="KW-0410">Iron transport</keyword>
<dbReference type="InterPro" id="IPR011662">
    <property type="entry name" value="Secretin/TonB_short_N"/>
</dbReference>
<feature type="region of interest" description="Disordered" evidence="12">
    <location>
        <begin position="92"/>
        <end position="118"/>
    </location>
</feature>
<dbReference type="InterPro" id="IPR036942">
    <property type="entry name" value="Beta-barrel_TonB_sf"/>
</dbReference>
<dbReference type="EMBL" id="JACHLN010000003">
    <property type="protein sequence ID" value="MBB4839959.1"/>
    <property type="molecule type" value="Genomic_DNA"/>
</dbReference>
<evidence type="ECO:0000256" key="2">
    <source>
        <dbReference type="ARBA" id="ARBA00022448"/>
    </source>
</evidence>
<dbReference type="Gene3D" id="2.170.130.10">
    <property type="entry name" value="TonB-dependent receptor, plug domain"/>
    <property type="match status" value="1"/>
</dbReference>
<dbReference type="PANTHER" id="PTHR47234:SF2">
    <property type="entry name" value="TONB-DEPENDENT RECEPTOR"/>
    <property type="match status" value="1"/>
</dbReference>
<keyword evidence="13" id="KW-0732">Signal</keyword>
<keyword evidence="8 10" id="KW-0472">Membrane</keyword>
<name>A0A7W7NTP1_9SPHN</name>
<dbReference type="Gene3D" id="3.55.50.30">
    <property type="match status" value="1"/>
</dbReference>
<dbReference type="RefSeq" id="WP_221416447.1">
    <property type="nucleotide sequence ID" value="NZ_JACHLN010000003.1"/>
</dbReference>
<gene>
    <name evidence="15" type="ORF">HNP52_003051</name>
</gene>
<evidence type="ECO:0000256" key="8">
    <source>
        <dbReference type="ARBA" id="ARBA00023136"/>
    </source>
</evidence>
<evidence type="ECO:0000256" key="1">
    <source>
        <dbReference type="ARBA" id="ARBA00004571"/>
    </source>
</evidence>
<evidence type="ECO:0000256" key="9">
    <source>
        <dbReference type="ARBA" id="ARBA00023237"/>
    </source>
</evidence>
<comment type="similarity">
    <text evidence="10 11">Belongs to the TonB-dependent receptor family.</text>
</comment>
<dbReference type="SMART" id="SM00965">
    <property type="entry name" value="STN"/>
    <property type="match status" value="1"/>
</dbReference>
<accession>A0A7W7NTP1</accession>
<dbReference type="Gene3D" id="2.40.170.20">
    <property type="entry name" value="TonB-dependent receptor, beta-barrel domain"/>
    <property type="match status" value="1"/>
</dbReference>
<keyword evidence="6" id="KW-0408">Iron</keyword>
<dbReference type="Pfam" id="PF00593">
    <property type="entry name" value="TonB_dep_Rec_b-barrel"/>
    <property type="match status" value="1"/>
</dbReference>
<evidence type="ECO:0000256" key="11">
    <source>
        <dbReference type="RuleBase" id="RU003357"/>
    </source>
</evidence>
<evidence type="ECO:0000256" key="7">
    <source>
        <dbReference type="ARBA" id="ARBA00023077"/>
    </source>
</evidence>
<keyword evidence="16" id="KW-1185">Reference proteome</keyword>
<protein>
    <submittedName>
        <fullName evidence="15">Outer membrane receptor protein involved in Fe transport</fullName>
    </submittedName>
</protein>
<keyword evidence="3 10" id="KW-1134">Transmembrane beta strand</keyword>
<evidence type="ECO:0000259" key="14">
    <source>
        <dbReference type="SMART" id="SM00965"/>
    </source>
</evidence>
<dbReference type="PANTHER" id="PTHR47234">
    <property type="match status" value="1"/>
</dbReference>
<organism evidence="15 16">
    <name type="scientific">Sphingomonas kyeonggiensis</name>
    <dbReference type="NCBI Taxonomy" id="1268553"/>
    <lineage>
        <taxon>Bacteria</taxon>
        <taxon>Pseudomonadati</taxon>
        <taxon>Pseudomonadota</taxon>
        <taxon>Alphaproteobacteria</taxon>
        <taxon>Sphingomonadales</taxon>
        <taxon>Sphingomonadaceae</taxon>
        <taxon>Sphingomonas</taxon>
    </lineage>
</organism>
<dbReference type="InterPro" id="IPR037066">
    <property type="entry name" value="Plug_dom_sf"/>
</dbReference>
<proteinExistence type="inferred from homology"/>
<evidence type="ECO:0000256" key="13">
    <source>
        <dbReference type="SAM" id="SignalP"/>
    </source>
</evidence>
<dbReference type="PROSITE" id="PS52016">
    <property type="entry name" value="TONB_DEPENDENT_REC_3"/>
    <property type="match status" value="1"/>
</dbReference>
<feature type="chain" id="PRO_5030775305" evidence="13">
    <location>
        <begin position="25"/>
        <end position="1091"/>
    </location>
</feature>
<evidence type="ECO:0000256" key="12">
    <source>
        <dbReference type="SAM" id="MobiDB-lite"/>
    </source>
</evidence>